<dbReference type="InterPro" id="IPR050216">
    <property type="entry name" value="LRR_domain-containing"/>
</dbReference>
<protein>
    <recommendedName>
        <fullName evidence="3">Disease resistance R13L4/SHOC-2-like LRR domain-containing protein</fullName>
    </recommendedName>
</protein>
<dbReference type="InterPro" id="IPR003591">
    <property type="entry name" value="Leu-rich_rpt_typical-subtyp"/>
</dbReference>
<dbReference type="EMBL" id="UINC01177926">
    <property type="protein sequence ID" value="SVD85810.1"/>
    <property type="molecule type" value="Genomic_DNA"/>
</dbReference>
<proteinExistence type="predicted"/>
<dbReference type="GO" id="GO:0005737">
    <property type="term" value="C:cytoplasm"/>
    <property type="evidence" value="ECO:0007669"/>
    <property type="project" value="TreeGrafter"/>
</dbReference>
<dbReference type="AlphaFoldDB" id="A0A382YRX3"/>
<feature type="non-terminal residue" evidence="4">
    <location>
        <position position="242"/>
    </location>
</feature>
<dbReference type="PROSITE" id="PS51450">
    <property type="entry name" value="LRR"/>
    <property type="match status" value="3"/>
</dbReference>
<dbReference type="Gene3D" id="3.80.10.10">
    <property type="entry name" value="Ribonuclease Inhibitor"/>
    <property type="match status" value="2"/>
</dbReference>
<name>A0A382YRX3_9ZZZZ</name>
<evidence type="ECO:0000313" key="4">
    <source>
        <dbReference type="EMBL" id="SVD85810.1"/>
    </source>
</evidence>
<gene>
    <name evidence="4" type="ORF">METZ01_LOCUS438664</name>
</gene>
<dbReference type="SUPFAM" id="SSF52058">
    <property type="entry name" value="L domain-like"/>
    <property type="match status" value="1"/>
</dbReference>
<dbReference type="InterPro" id="IPR001611">
    <property type="entry name" value="Leu-rich_rpt"/>
</dbReference>
<evidence type="ECO:0000256" key="1">
    <source>
        <dbReference type="ARBA" id="ARBA00022614"/>
    </source>
</evidence>
<reference evidence="4" key="1">
    <citation type="submission" date="2018-05" db="EMBL/GenBank/DDBJ databases">
        <authorList>
            <person name="Lanie J.A."/>
            <person name="Ng W.-L."/>
            <person name="Kazmierczak K.M."/>
            <person name="Andrzejewski T.M."/>
            <person name="Davidsen T.M."/>
            <person name="Wayne K.J."/>
            <person name="Tettelin H."/>
            <person name="Glass J.I."/>
            <person name="Rusch D."/>
            <person name="Podicherti R."/>
            <person name="Tsui H.-C.T."/>
            <person name="Winkler M.E."/>
        </authorList>
    </citation>
    <scope>NUCLEOTIDE SEQUENCE</scope>
</reference>
<keyword evidence="2" id="KW-0677">Repeat</keyword>
<dbReference type="InterPro" id="IPR032675">
    <property type="entry name" value="LRR_dom_sf"/>
</dbReference>
<dbReference type="SMART" id="SM00364">
    <property type="entry name" value="LRR_BAC"/>
    <property type="match status" value="4"/>
</dbReference>
<dbReference type="PANTHER" id="PTHR48051:SF54">
    <property type="entry name" value="LEUCINE-RICH REPEAT-CONTAINING PROTEIN"/>
    <property type="match status" value="1"/>
</dbReference>
<sequence>MKYLYILIFIIFSCNPPYPEKEETLLSDCSAPYGYDCGDIAVLQSFIDVNSQVFRHYMDYNTSGVLEPLEFGYQVWDKGKLIQLNLNYNPNVIMQQDNPSELDVTNYRLTDVPENVGELTELESLWLHDNEIYYLPVGIELLSKLKILDLANNLLIQLPDIGSLVNLDRLVLSYNHLASLPTSIGNLASLERLWLQHNKLELIPGSLGNLIQLEWLYLNDNFLQALPEEIGNLINLKLLNIE</sequence>
<dbReference type="InterPro" id="IPR055414">
    <property type="entry name" value="LRR_R13L4/SHOC2-like"/>
</dbReference>
<evidence type="ECO:0000256" key="2">
    <source>
        <dbReference type="ARBA" id="ARBA00022737"/>
    </source>
</evidence>
<dbReference type="PANTHER" id="PTHR48051">
    <property type="match status" value="1"/>
</dbReference>
<dbReference type="Pfam" id="PF23598">
    <property type="entry name" value="LRR_14"/>
    <property type="match status" value="1"/>
</dbReference>
<organism evidence="4">
    <name type="scientific">marine metagenome</name>
    <dbReference type="NCBI Taxonomy" id="408172"/>
    <lineage>
        <taxon>unclassified sequences</taxon>
        <taxon>metagenomes</taxon>
        <taxon>ecological metagenomes</taxon>
    </lineage>
</organism>
<evidence type="ECO:0000259" key="3">
    <source>
        <dbReference type="Pfam" id="PF23598"/>
    </source>
</evidence>
<feature type="domain" description="Disease resistance R13L4/SHOC-2-like LRR" evidence="3">
    <location>
        <begin position="156"/>
        <end position="240"/>
    </location>
</feature>
<keyword evidence="1" id="KW-0433">Leucine-rich repeat</keyword>
<accession>A0A382YRX3</accession>
<dbReference type="SMART" id="SM00369">
    <property type="entry name" value="LRR_TYP"/>
    <property type="match status" value="5"/>
</dbReference>